<keyword evidence="3" id="KW-1185">Reference proteome</keyword>
<evidence type="ECO:0000259" key="1">
    <source>
        <dbReference type="Pfam" id="PF07727"/>
    </source>
</evidence>
<dbReference type="AlphaFoldDB" id="A0A0G4PY31"/>
<dbReference type="Proteomes" id="UP000053732">
    <property type="component" value="Unassembled WGS sequence"/>
</dbReference>
<keyword evidence="2" id="KW-0548">Nucleotidyltransferase</keyword>
<reference evidence="2 3" key="1">
    <citation type="journal article" date="2014" name="Nat. Commun.">
        <title>Multiple recent horizontal transfers of a large genomic region in cheese making fungi.</title>
        <authorList>
            <person name="Cheeseman K."/>
            <person name="Ropars J."/>
            <person name="Renault P."/>
            <person name="Dupont J."/>
            <person name="Gouzy J."/>
            <person name="Branca A."/>
            <person name="Abraham A.L."/>
            <person name="Ceppi M."/>
            <person name="Conseiller E."/>
            <person name="Debuchy R."/>
            <person name="Malagnac F."/>
            <person name="Goarin A."/>
            <person name="Silar P."/>
            <person name="Lacoste S."/>
            <person name="Sallet E."/>
            <person name="Bensimon A."/>
            <person name="Giraud T."/>
            <person name="Brygoo Y."/>
        </authorList>
    </citation>
    <scope>NUCLEOTIDE SEQUENCE [LARGE SCALE GENOMIC DNA]</scope>
    <source>
        <strain evidence="3">FM 013</strain>
    </source>
</reference>
<sequence length="131" mass="15506">MNIPEENVISTFLTVATEEAEPFEPKNLHQAKNDTSWLEWERAMLKEPYYITDGILRVYKLRKVLYRLNFELITADLSIFIRSNIYIAVYVDNLLIVGPSIIEIKKIKRSLRNRFQITDLGLYSYYLRISI</sequence>
<gene>
    <name evidence="2" type="ORF">PCAMFM013_S070g000003</name>
</gene>
<dbReference type="STRING" id="1429867.A0A0G4PY31"/>
<proteinExistence type="predicted"/>
<keyword evidence="2" id="KW-0695">RNA-directed DNA polymerase</keyword>
<dbReference type="InterPro" id="IPR013103">
    <property type="entry name" value="RVT_2"/>
</dbReference>
<evidence type="ECO:0000313" key="2">
    <source>
        <dbReference type="EMBL" id="CRL31054.1"/>
    </source>
</evidence>
<accession>A0A0G4PY31</accession>
<feature type="domain" description="Reverse transcriptase Ty1/copia-type" evidence="1">
    <location>
        <begin position="59"/>
        <end position="131"/>
    </location>
</feature>
<dbReference type="Pfam" id="PF07727">
    <property type="entry name" value="RVT_2"/>
    <property type="match status" value="1"/>
</dbReference>
<evidence type="ECO:0000313" key="3">
    <source>
        <dbReference type="Proteomes" id="UP000053732"/>
    </source>
</evidence>
<protein>
    <submittedName>
        <fullName evidence="2">Reverse transcriptase, RNA-dependent DNA polymerase</fullName>
    </submittedName>
</protein>
<organism evidence="2 3">
    <name type="scientific">Penicillium camemberti (strain FM 013)</name>
    <dbReference type="NCBI Taxonomy" id="1429867"/>
    <lineage>
        <taxon>Eukaryota</taxon>
        <taxon>Fungi</taxon>
        <taxon>Dikarya</taxon>
        <taxon>Ascomycota</taxon>
        <taxon>Pezizomycotina</taxon>
        <taxon>Eurotiomycetes</taxon>
        <taxon>Eurotiomycetidae</taxon>
        <taxon>Eurotiales</taxon>
        <taxon>Aspergillaceae</taxon>
        <taxon>Penicillium</taxon>
    </lineage>
</organism>
<keyword evidence="2" id="KW-0808">Transferase</keyword>
<name>A0A0G4PY31_PENC3</name>
<dbReference type="GO" id="GO:0003964">
    <property type="term" value="F:RNA-directed DNA polymerase activity"/>
    <property type="evidence" value="ECO:0007669"/>
    <property type="project" value="UniProtKB-KW"/>
</dbReference>
<dbReference type="EMBL" id="HG793203">
    <property type="protein sequence ID" value="CRL31054.1"/>
    <property type="molecule type" value="Genomic_DNA"/>
</dbReference>